<sequence>MTQKRDIRNDVLADATENIAVIQNGPRDRSNNIPIVRKVAEGDDIITVGGRYKAQKGVREGNSNVPAVASDDQDAQFCLYDSDDDDSVSDDEAEEGLKSGEEGSIAMENEEETIKVLTGKNMYGDKRSETSPSFVTEVTDITNECNENESATQNAKALSGAYDNVNSCTTARLDLDSTGTSNCHISQEIIPISKIGIIKYDTSHSEQTRSESRTFGLFNGDGGDNNDRQSEKSFSEYSYEKTIGHDVKVYQPSYTENIERDHYAELCQTDDLNSTNGTVEHIGISDVVTELPMSTVYDTNNTNSGADKSLVGEKFECRNIGDSTFGEQARRGDKQLATSPPPVQEGIRNITYGASVEDYLDSGIKVSRLSEIQHLPKIEGTSVCTGSSLFHELSSSSRVGTHKKYHHRDEEAGDKINNFVDSSVSCDRSCQVNETRKTKCIEHQFVHSSRTFLSSEFERGDNNLHSDNAAMPGSSSISSSYERKKAQFSQDRSSSVVCNTDKMLYSSENISENSEFNSKAELTTVSTCVKYSQKNIPSIGN</sequence>
<reference evidence="2" key="1">
    <citation type="journal article" date="2021" name="Genome Biol. Evol.">
        <title>A High-Quality Reference Genome for a Parasitic Bivalve with Doubly Uniparental Inheritance (Bivalvia: Unionida).</title>
        <authorList>
            <person name="Smith C.H."/>
        </authorList>
    </citation>
    <scope>NUCLEOTIDE SEQUENCE</scope>
    <source>
        <strain evidence="2">CHS0354</strain>
    </source>
</reference>
<evidence type="ECO:0000313" key="2">
    <source>
        <dbReference type="EMBL" id="KAK3591426.1"/>
    </source>
</evidence>
<reference evidence="2" key="3">
    <citation type="submission" date="2023-05" db="EMBL/GenBank/DDBJ databases">
        <authorList>
            <person name="Smith C.H."/>
        </authorList>
    </citation>
    <scope>NUCLEOTIDE SEQUENCE</scope>
    <source>
        <strain evidence="2">CHS0354</strain>
        <tissue evidence="2">Mantle</tissue>
    </source>
</reference>
<proteinExistence type="predicted"/>
<organism evidence="2 3">
    <name type="scientific">Potamilus streckersoni</name>
    <dbReference type="NCBI Taxonomy" id="2493646"/>
    <lineage>
        <taxon>Eukaryota</taxon>
        <taxon>Metazoa</taxon>
        <taxon>Spiralia</taxon>
        <taxon>Lophotrochozoa</taxon>
        <taxon>Mollusca</taxon>
        <taxon>Bivalvia</taxon>
        <taxon>Autobranchia</taxon>
        <taxon>Heteroconchia</taxon>
        <taxon>Palaeoheterodonta</taxon>
        <taxon>Unionida</taxon>
        <taxon>Unionoidea</taxon>
        <taxon>Unionidae</taxon>
        <taxon>Ambleminae</taxon>
        <taxon>Lampsilini</taxon>
        <taxon>Potamilus</taxon>
    </lineage>
</organism>
<evidence type="ECO:0000256" key="1">
    <source>
        <dbReference type="SAM" id="MobiDB-lite"/>
    </source>
</evidence>
<feature type="compositionally biased region" description="Acidic residues" evidence="1">
    <location>
        <begin position="82"/>
        <end position="94"/>
    </location>
</feature>
<evidence type="ECO:0000313" key="3">
    <source>
        <dbReference type="Proteomes" id="UP001195483"/>
    </source>
</evidence>
<comment type="caution">
    <text evidence="2">The sequence shown here is derived from an EMBL/GenBank/DDBJ whole genome shotgun (WGS) entry which is preliminary data.</text>
</comment>
<feature type="region of interest" description="Disordered" evidence="1">
    <location>
        <begin position="205"/>
        <end position="233"/>
    </location>
</feature>
<feature type="region of interest" description="Disordered" evidence="1">
    <location>
        <begin position="82"/>
        <end position="105"/>
    </location>
</feature>
<reference evidence="2" key="2">
    <citation type="journal article" date="2021" name="Genome Biol. Evol.">
        <title>Developing a high-quality reference genome for a parasitic bivalve with doubly uniparental inheritance (Bivalvia: Unionida).</title>
        <authorList>
            <person name="Smith C.H."/>
        </authorList>
    </citation>
    <scope>NUCLEOTIDE SEQUENCE</scope>
    <source>
        <strain evidence="2">CHS0354</strain>
        <tissue evidence="2">Mantle</tissue>
    </source>
</reference>
<dbReference type="AlphaFoldDB" id="A0AAE0SG83"/>
<gene>
    <name evidence="2" type="ORF">CHS0354_033424</name>
</gene>
<dbReference type="EMBL" id="JAEAOA010001959">
    <property type="protein sequence ID" value="KAK3591426.1"/>
    <property type="molecule type" value="Genomic_DNA"/>
</dbReference>
<dbReference type="Proteomes" id="UP001195483">
    <property type="component" value="Unassembled WGS sequence"/>
</dbReference>
<accession>A0AAE0SG83</accession>
<feature type="region of interest" description="Disordered" evidence="1">
    <location>
        <begin position="463"/>
        <end position="485"/>
    </location>
</feature>
<protein>
    <submittedName>
        <fullName evidence="2">Uncharacterized protein</fullName>
    </submittedName>
</protein>
<name>A0AAE0SG83_9BIVA</name>
<keyword evidence="3" id="KW-1185">Reference proteome</keyword>